<dbReference type="InterPro" id="IPR029058">
    <property type="entry name" value="AB_hydrolase_fold"/>
</dbReference>
<organism evidence="4 5">
    <name type="scientific">Pseudonocardia sediminis</name>
    <dbReference type="NCBI Taxonomy" id="1397368"/>
    <lineage>
        <taxon>Bacteria</taxon>
        <taxon>Bacillati</taxon>
        <taxon>Actinomycetota</taxon>
        <taxon>Actinomycetes</taxon>
        <taxon>Pseudonocardiales</taxon>
        <taxon>Pseudonocardiaceae</taxon>
        <taxon>Pseudonocardia</taxon>
    </lineage>
</organism>
<dbReference type="Proteomes" id="UP000291591">
    <property type="component" value="Unassembled WGS sequence"/>
</dbReference>
<dbReference type="PANTHER" id="PTHR43329">
    <property type="entry name" value="EPOXIDE HYDROLASE"/>
    <property type="match status" value="1"/>
</dbReference>
<dbReference type="PRINTS" id="PR00412">
    <property type="entry name" value="EPOXHYDRLASE"/>
</dbReference>
<name>A0A4Q7UPG7_PSEST</name>
<dbReference type="RefSeq" id="WP_130288340.1">
    <property type="nucleotide sequence ID" value="NZ_SHKL01000001.1"/>
</dbReference>
<dbReference type="InterPro" id="IPR000073">
    <property type="entry name" value="AB_hydrolase_1"/>
</dbReference>
<comment type="caution">
    <text evidence="4">The sequence shown here is derived from an EMBL/GenBank/DDBJ whole genome shotgun (WGS) entry which is preliminary data.</text>
</comment>
<evidence type="ECO:0000259" key="3">
    <source>
        <dbReference type="Pfam" id="PF00561"/>
    </source>
</evidence>
<keyword evidence="1" id="KW-0378">Hydrolase</keyword>
<dbReference type="GO" id="GO:0016787">
    <property type="term" value="F:hydrolase activity"/>
    <property type="evidence" value="ECO:0007669"/>
    <property type="project" value="UniProtKB-KW"/>
</dbReference>
<dbReference type="AlphaFoldDB" id="A0A4Q7UPG7"/>
<gene>
    <name evidence="4" type="ORF">EV383_0423</name>
</gene>
<dbReference type="Pfam" id="PF00561">
    <property type="entry name" value="Abhydrolase_1"/>
    <property type="match status" value="1"/>
</dbReference>
<feature type="domain" description="AB hydrolase-1" evidence="3">
    <location>
        <begin position="44"/>
        <end position="300"/>
    </location>
</feature>
<accession>A0A4Q7UPG7</accession>
<reference evidence="4 5" key="1">
    <citation type="submission" date="2019-02" db="EMBL/GenBank/DDBJ databases">
        <title>Sequencing the genomes of 1000 actinobacteria strains.</title>
        <authorList>
            <person name="Klenk H.-P."/>
        </authorList>
    </citation>
    <scope>NUCLEOTIDE SEQUENCE [LARGE SCALE GENOMIC DNA]</scope>
    <source>
        <strain evidence="4 5">DSM 45779</strain>
    </source>
</reference>
<dbReference type="SUPFAM" id="SSF53474">
    <property type="entry name" value="alpha/beta-Hydrolases"/>
    <property type="match status" value="1"/>
</dbReference>
<dbReference type="OrthoDB" id="2987348at2"/>
<evidence type="ECO:0000313" key="4">
    <source>
        <dbReference type="EMBL" id="RZT83612.1"/>
    </source>
</evidence>
<evidence type="ECO:0000256" key="2">
    <source>
        <dbReference type="SAM" id="MobiDB-lite"/>
    </source>
</evidence>
<dbReference type="PRINTS" id="PR00111">
    <property type="entry name" value="ABHYDROLASE"/>
</dbReference>
<evidence type="ECO:0000313" key="5">
    <source>
        <dbReference type="Proteomes" id="UP000291591"/>
    </source>
</evidence>
<dbReference type="EMBL" id="SHKL01000001">
    <property type="protein sequence ID" value="RZT83612.1"/>
    <property type="molecule type" value="Genomic_DNA"/>
</dbReference>
<dbReference type="Gene3D" id="3.40.50.1820">
    <property type="entry name" value="alpha/beta hydrolase"/>
    <property type="match status" value="1"/>
</dbReference>
<protein>
    <submittedName>
        <fullName evidence="4">Pimeloyl-ACP methyl ester carboxylesterase</fullName>
    </submittedName>
</protein>
<proteinExistence type="predicted"/>
<keyword evidence="5" id="KW-1185">Reference proteome</keyword>
<sequence>MGTSRQGRPSSPEPSSVRLPGPWTHRSVSANGIRIHVAEYGSGPLVVLLHGFPEFWYSWRHQIVALGDAGYRVVAPDLRGYGDTDKTPRGYDLWTLAGDCAGLVRALGESRAHLVGHDWGAAIAWTVASLHPRLVASLTGLGAPHPIAMRDALVTDPIGQGRASRYMAGFQVPRRPERSLRADGGARVERIMRAWAGQEWSGTGDFSHVTAHNRRAMLISTVAHCSLEYYRWAMRSQLRADGRRFARAMSEPTPVPVLQVHGADDPCVLDTTMRTCEKWTAGEFTHHTLPATGHFPHQERPTHTTTLIAAHLAARSY</sequence>
<dbReference type="InterPro" id="IPR000639">
    <property type="entry name" value="Epox_hydrolase-like"/>
</dbReference>
<evidence type="ECO:0000256" key="1">
    <source>
        <dbReference type="ARBA" id="ARBA00022801"/>
    </source>
</evidence>
<feature type="region of interest" description="Disordered" evidence="2">
    <location>
        <begin position="1"/>
        <end position="23"/>
    </location>
</feature>